<dbReference type="WBParaSite" id="NBR_0001750201-mRNA-1">
    <property type="protein sequence ID" value="NBR_0001750201-mRNA-1"/>
    <property type="gene ID" value="NBR_0001750201"/>
</dbReference>
<keyword evidence="4" id="KW-1185">Reference proteome</keyword>
<keyword evidence="2" id="KW-0472">Membrane</keyword>
<evidence type="ECO:0000313" key="4">
    <source>
        <dbReference type="Proteomes" id="UP000271162"/>
    </source>
</evidence>
<dbReference type="Gene3D" id="1.20.5.320">
    <property type="entry name" value="6-Phosphogluconate Dehydrogenase, domain 3"/>
    <property type="match status" value="2"/>
</dbReference>
<sequence>MSEKGSYAQAYAHTRSHSAVLLLFYSLAASIFVLWILLLIVARTVFIFEESIKTEMAMASEKRNKKEEKDYSLRGIREMSRESTQPSNEHISRYPQYPQGGGGSYPCNCCPRERRYDGINPNCARGPPGPRGPRGEDGTPGMPGQDGVAGNHGSDYEKANVLTGCILCPRGPPGPPGTDGPPGPPGLAGLDAEYCKCPERAGEIDAYPRYLPPRDYYRLIQQYFSERRKKTT</sequence>
<keyword evidence="2" id="KW-1133">Transmembrane helix</keyword>
<proteinExistence type="predicted"/>
<reference evidence="5" key="1">
    <citation type="submission" date="2017-02" db="UniProtKB">
        <authorList>
            <consortium name="WormBaseParasite"/>
        </authorList>
    </citation>
    <scope>IDENTIFICATION</scope>
</reference>
<dbReference type="AlphaFoldDB" id="A0A0N4YKE4"/>
<gene>
    <name evidence="3" type="ORF">NBR_LOCUS17500</name>
</gene>
<feature type="transmembrane region" description="Helical" evidence="2">
    <location>
        <begin position="20"/>
        <end position="48"/>
    </location>
</feature>
<feature type="region of interest" description="Disordered" evidence="1">
    <location>
        <begin position="121"/>
        <end position="145"/>
    </location>
</feature>
<dbReference type="STRING" id="27835.A0A0N4YKE4"/>
<evidence type="ECO:0000256" key="1">
    <source>
        <dbReference type="SAM" id="MobiDB-lite"/>
    </source>
</evidence>
<organism evidence="5">
    <name type="scientific">Nippostrongylus brasiliensis</name>
    <name type="common">Rat hookworm</name>
    <dbReference type="NCBI Taxonomy" id="27835"/>
    <lineage>
        <taxon>Eukaryota</taxon>
        <taxon>Metazoa</taxon>
        <taxon>Ecdysozoa</taxon>
        <taxon>Nematoda</taxon>
        <taxon>Chromadorea</taxon>
        <taxon>Rhabditida</taxon>
        <taxon>Rhabditina</taxon>
        <taxon>Rhabditomorpha</taxon>
        <taxon>Strongyloidea</taxon>
        <taxon>Heligmosomidae</taxon>
        <taxon>Nippostrongylus</taxon>
    </lineage>
</organism>
<evidence type="ECO:0000313" key="5">
    <source>
        <dbReference type="WBParaSite" id="NBR_0001750201-mRNA-1"/>
    </source>
</evidence>
<keyword evidence="2" id="KW-0812">Transmembrane</keyword>
<dbReference type="EMBL" id="UYSL01022798">
    <property type="protein sequence ID" value="VDL81157.1"/>
    <property type="molecule type" value="Genomic_DNA"/>
</dbReference>
<name>A0A0N4YKE4_NIPBR</name>
<dbReference type="Proteomes" id="UP000271162">
    <property type="component" value="Unassembled WGS sequence"/>
</dbReference>
<protein>
    <submittedName>
        <fullName evidence="5">Collagen triple helix repeat protein</fullName>
    </submittedName>
</protein>
<accession>A0A0N4YKE4</accession>
<evidence type="ECO:0000313" key="3">
    <source>
        <dbReference type="EMBL" id="VDL81157.1"/>
    </source>
</evidence>
<evidence type="ECO:0000256" key="2">
    <source>
        <dbReference type="SAM" id="Phobius"/>
    </source>
</evidence>
<reference evidence="3 4" key="2">
    <citation type="submission" date="2018-11" db="EMBL/GenBank/DDBJ databases">
        <authorList>
            <consortium name="Pathogen Informatics"/>
        </authorList>
    </citation>
    <scope>NUCLEOTIDE SEQUENCE [LARGE SCALE GENOMIC DNA]</scope>
</reference>